<name>A0A5C1ABR1_9BACT</name>
<dbReference type="Gene3D" id="3.30.1660.10">
    <property type="entry name" value="Flavin-binding protein dodecin"/>
    <property type="match status" value="1"/>
</dbReference>
<proteinExistence type="predicted"/>
<evidence type="ECO:0000313" key="1">
    <source>
        <dbReference type="EMBL" id="QEL16809.1"/>
    </source>
</evidence>
<dbReference type="Pfam" id="PF07311">
    <property type="entry name" value="Dodecin"/>
    <property type="match status" value="1"/>
</dbReference>
<protein>
    <submittedName>
        <fullName evidence="1">Dodecin domain-containing protein</fullName>
    </submittedName>
</protein>
<gene>
    <name evidence="1" type="ORF">PX52LOC_03782</name>
</gene>
<sequence length="82" mass="9295">MSEATKHPAPLATIRFIELVGESKYGWEDAAERLVKRESAKHKNITGLDVLRSTAIVREGRIVQYRIEAKVTYAIEPDRGEQ</sequence>
<dbReference type="AlphaFoldDB" id="A0A5C1ABR1"/>
<dbReference type="InterPro" id="IPR009923">
    <property type="entry name" value="Dodecin"/>
</dbReference>
<evidence type="ECO:0000313" key="2">
    <source>
        <dbReference type="Proteomes" id="UP000324974"/>
    </source>
</evidence>
<reference evidence="2" key="1">
    <citation type="submission" date="2019-08" db="EMBL/GenBank/DDBJ databases">
        <title>Limnoglobus roseus gen. nov., sp. nov., a novel freshwater planctomycete with a giant genome from the family Gemmataceae.</title>
        <authorList>
            <person name="Kulichevskaya I.S."/>
            <person name="Naumoff D.G."/>
            <person name="Miroshnikov K."/>
            <person name="Ivanova A."/>
            <person name="Philippov D.A."/>
            <person name="Hakobyan A."/>
            <person name="Rijpstra I.C."/>
            <person name="Sinninghe Damste J.S."/>
            <person name="Liesack W."/>
            <person name="Dedysh S.N."/>
        </authorList>
    </citation>
    <scope>NUCLEOTIDE SEQUENCE [LARGE SCALE GENOMIC DNA]</scope>
    <source>
        <strain evidence="2">PX52</strain>
    </source>
</reference>
<dbReference type="RefSeq" id="WP_149111491.1">
    <property type="nucleotide sequence ID" value="NZ_CP042425.1"/>
</dbReference>
<dbReference type="EMBL" id="CP042425">
    <property type="protein sequence ID" value="QEL16809.1"/>
    <property type="molecule type" value="Genomic_DNA"/>
</dbReference>
<organism evidence="1 2">
    <name type="scientific">Limnoglobus roseus</name>
    <dbReference type="NCBI Taxonomy" id="2598579"/>
    <lineage>
        <taxon>Bacteria</taxon>
        <taxon>Pseudomonadati</taxon>
        <taxon>Planctomycetota</taxon>
        <taxon>Planctomycetia</taxon>
        <taxon>Gemmatales</taxon>
        <taxon>Gemmataceae</taxon>
        <taxon>Limnoglobus</taxon>
    </lineage>
</organism>
<dbReference type="Proteomes" id="UP000324974">
    <property type="component" value="Chromosome"/>
</dbReference>
<accession>A0A5C1ABR1</accession>
<dbReference type="KEGG" id="lrs:PX52LOC_03782"/>
<dbReference type="SUPFAM" id="SSF89807">
    <property type="entry name" value="Dodecin-like"/>
    <property type="match status" value="1"/>
</dbReference>
<dbReference type="OrthoDB" id="284925at2"/>
<keyword evidence="2" id="KW-1185">Reference proteome</keyword>
<dbReference type="InterPro" id="IPR025543">
    <property type="entry name" value="Dodecin-like"/>
</dbReference>
<dbReference type="InterPro" id="IPR036694">
    <property type="entry name" value="Dodecin-like_sf"/>
</dbReference>